<dbReference type="RefSeq" id="WP_121285082.1">
    <property type="nucleotide sequence ID" value="NZ_RCCK01000012.1"/>
</dbReference>
<dbReference type="AlphaFoldDB" id="A0A497Y0W1"/>
<name>A0A497Y0W1_9SPHI</name>
<reference evidence="1 3" key="1">
    <citation type="submission" date="2018-10" db="EMBL/GenBank/DDBJ databases">
        <title>Genomic Encyclopedia of Archaeal and Bacterial Type Strains, Phase II (KMG-II): from individual species to whole genera.</title>
        <authorList>
            <person name="Goeker M."/>
        </authorList>
    </citation>
    <scope>NUCLEOTIDE SEQUENCE [LARGE SCALE GENOMIC DNA]</scope>
    <source>
        <strain evidence="1 3">DSM 19624</strain>
    </source>
</reference>
<dbReference type="Proteomes" id="UP000297429">
    <property type="component" value="Unassembled WGS sequence"/>
</dbReference>
<evidence type="ECO:0000313" key="2">
    <source>
        <dbReference type="EMBL" id="TFB30218.1"/>
    </source>
</evidence>
<evidence type="ECO:0000313" key="3">
    <source>
        <dbReference type="Proteomes" id="UP000273898"/>
    </source>
</evidence>
<keyword evidence="4" id="KW-1185">Reference proteome</keyword>
<reference evidence="2 4" key="2">
    <citation type="submission" date="2019-03" db="EMBL/GenBank/DDBJ databases">
        <authorList>
            <person name="He R.-H."/>
        </authorList>
    </citation>
    <scope>NUCLEOTIDE SEQUENCE [LARGE SCALE GENOMIC DNA]</scope>
    <source>
        <strain evidence="2 4">DSM 19624</strain>
    </source>
</reference>
<dbReference type="Proteomes" id="UP000273898">
    <property type="component" value="Unassembled WGS sequence"/>
</dbReference>
<dbReference type="EMBL" id="SOPX01000003">
    <property type="protein sequence ID" value="TFB30218.1"/>
    <property type="molecule type" value="Genomic_DNA"/>
</dbReference>
<sequence>MNRIIFTIVLLTVGNTILYGQRLIRGQKGFEVTAGFVSKEQSIHSNFYIQAGMTINGKNGNYQLWSAEYSRRTHEFEGYPIPVETILAEGGYSFSLVGDRAKNISLNLGISGVVGYEIINNSKNTLPNGALIEAEDAFVYGAGGRLSLETYLTDHIVLLVQGRAKAIWGTSAGHFRPAAGIGLRYQF</sequence>
<protein>
    <submittedName>
        <fullName evidence="2">Conjugal transfer protein TraO</fullName>
    </submittedName>
    <submittedName>
        <fullName evidence="1">Conjugative transposon protein TraO</fullName>
    </submittedName>
</protein>
<accession>A0A497Y0W1</accession>
<dbReference type="EMBL" id="RCCK01000012">
    <property type="protein sequence ID" value="RLJ75114.1"/>
    <property type="molecule type" value="Genomic_DNA"/>
</dbReference>
<evidence type="ECO:0000313" key="1">
    <source>
        <dbReference type="EMBL" id="RLJ75114.1"/>
    </source>
</evidence>
<dbReference type="Pfam" id="PF10626">
    <property type="entry name" value="TraO"/>
    <property type="match status" value="1"/>
</dbReference>
<gene>
    <name evidence="1" type="ORF">BCL90_3462</name>
    <name evidence="2" type="ORF">E3V97_18795</name>
</gene>
<dbReference type="OrthoDB" id="1078465at2"/>
<organism evidence="1 3">
    <name type="scientific">Pedobacter alluvionis</name>
    <dbReference type="NCBI Taxonomy" id="475253"/>
    <lineage>
        <taxon>Bacteria</taxon>
        <taxon>Pseudomonadati</taxon>
        <taxon>Bacteroidota</taxon>
        <taxon>Sphingobacteriia</taxon>
        <taxon>Sphingobacteriales</taxon>
        <taxon>Sphingobacteriaceae</taxon>
        <taxon>Pedobacter</taxon>
    </lineage>
</organism>
<dbReference type="InterPro" id="IPR018899">
    <property type="entry name" value="Conjug_transposon_Tra0"/>
</dbReference>
<evidence type="ECO:0000313" key="4">
    <source>
        <dbReference type="Proteomes" id="UP000297429"/>
    </source>
</evidence>
<proteinExistence type="predicted"/>
<comment type="caution">
    <text evidence="1">The sequence shown here is derived from an EMBL/GenBank/DDBJ whole genome shotgun (WGS) entry which is preliminary data.</text>
</comment>